<comment type="caution">
    <text evidence="1">The sequence shown here is derived from an EMBL/GenBank/DDBJ whole genome shotgun (WGS) entry which is preliminary data.</text>
</comment>
<name>A0ABU8LY47_9PSEU</name>
<accession>A0ABU8LY47</accession>
<dbReference type="GO" id="GO:0016787">
    <property type="term" value="F:hydrolase activity"/>
    <property type="evidence" value="ECO:0007669"/>
    <property type="project" value="UniProtKB-KW"/>
</dbReference>
<evidence type="ECO:0000313" key="2">
    <source>
        <dbReference type="Proteomes" id="UP001369736"/>
    </source>
</evidence>
<proteinExistence type="predicted"/>
<sequence>MGHGPPLVLTTGALQARASVRLLAEALAGRFTVNLWDRRGRGDSGGVPDPARDPLGPDGAAMVTEEVGDLAAVVAHAGGTPAHYAHSAGAMLVLEGVLRGVPASRVVAHEPPWRVAGDDPGPRRDLGAATLAALRAGSPDDAAAAFLGGFPAAAPAPVERLRRTPFWAGTVALAPSLPHDVALVVGEPVPTDRLATLALPLLALDGEHSPAWVRGAVAALAAAVLGARHRTLPGQGHIVTPPVLAPVLAEFLDGGAPVPGPVGGGR</sequence>
<dbReference type="SUPFAM" id="SSF53474">
    <property type="entry name" value="alpha/beta-Hydrolases"/>
    <property type="match status" value="1"/>
</dbReference>
<keyword evidence="1" id="KW-0378">Hydrolase</keyword>
<dbReference type="RefSeq" id="WP_337699198.1">
    <property type="nucleotide sequence ID" value="NZ_JBBEGM010000001.1"/>
</dbReference>
<reference evidence="1 2" key="1">
    <citation type="submission" date="2024-03" db="EMBL/GenBank/DDBJ databases">
        <title>Actinomycetospora sp. OC33-EN07, a novel actinomycete isolated from wild orchid (Aerides multiflora).</title>
        <authorList>
            <person name="Suriyachadkun C."/>
        </authorList>
    </citation>
    <scope>NUCLEOTIDE SEQUENCE [LARGE SCALE GENOMIC DNA]</scope>
    <source>
        <strain evidence="1 2">OC33-EN07</strain>
    </source>
</reference>
<keyword evidence="2" id="KW-1185">Reference proteome</keyword>
<protein>
    <submittedName>
        <fullName evidence="1">Alpha/beta hydrolase</fullName>
    </submittedName>
</protein>
<gene>
    <name evidence="1" type="ORF">WCD58_02670</name>
</gene>
<evidence type="ECO:0000313" key="1">
    <source>
        <dbReference type="EMBL" id="MEJ2860042.1"/>
    </source>
</evidence>
<dbReference type="Proteomes" id="UP001369736">
    <property type="component" value="Unassembled WGS sequence"/>
</dbReference>
<dbReference type="EMBL" id="JBBEGM010000001">
    <property type="protein sequence ID" value="MEJ2860042.1"/>
    <property type="molecule type" value="Genomic_DNA"/>
</dbReference>
<organism evidence="1 2">
    <name type="scientific">Actinomycetospora flava</name>
    <dbReference type="NCBI Taxonomy" id="3129232"/>
    <lineage>
        <taxon>Bacteria</taxon>
        <taxon>Bacillati</taxon>
        <taxon>Actinomycetota</taxon>
        <taxon>Actinomycetes</taxon>
        <taxon>Pseudonocardiales</taxon>
        <taxon>Pseudonocardiaceae</taxon>
        <taxon>Actinomycetospora</taxon>
    </lineage>
</organism>
<dbReference type="InterPro" id="IPR029058">
    <property type="entry name" value="AB_hydrolase_fold"/>
</dbReference>
<dbReference type="Gene3D" id="3.40.50.1820">
    <property type="entry name" value="alpha/beta hydrolase"/>
    <property type="match status" value="1"/>
</dbReference>